<sequence length="382" mass="43394">MNDVHHVSRFTSRSPNHRGIQREEEPREKHVPVGSMTPFSIAIFLLGLSSLATAASFTQVIEWNELDYEWPSEESRAQTMPAAIFKPTKIKPFYMAVYGQRLFLSLFRDDSTPVTLVSLPTSSANSESPKLTLFPSLEKHGFGNCDKIEEATGLQIDSVGRLWVLDQGSYDCASKLWTIDLANYDQTKLIHRFPFQNLIHELVLDETPNGTFAYITQLAAQHVVVFSLQRNESWILDTPGKQLLSIALSPKEESRRLYVSNYHSSELYTHSVVAVRDGTRTANPELVGNWTAEPYRMLMDNHGTVYAAFWGKNYISSWNSSQPFHEQNFHEVAGLKNDWPFTFALDQNGNFWLMVFDGKRTPSRYRLLKAAVEATSFKASPS</sequence>
<evidence type="ECO:0000256" key="4">
    <source>
        <dbReference type="SAM" id="MobiDB-lite"/>
    </source>
</evidence>
<gene>
    <name evidence="5" type="ORF">CLODIP_2_CD09825</name>
</gene>
<feature type="region of interest" description="Disordered" evidence="4">
    <location>
        <begin position="1"/>
        <end position="31"/>
    </location>
</feature>
<dbReference type="EMBL" id="CADEPI010000258">
    <property type="protein sequence ID" value="CAB3382134.1"/>
    <property type="molecule type" value="Genomic_DNA"/>
</dbReference>
<dbReference type="PANTHER" id="PTHR10009:SF18">
    <property type="entry name" value="PROTEIN YELLOW-LIKE PROTEIN"/>
    <property type="match status" value="1"/>
</dbReference>
<feature type="compositionally biased region" description="Basic and acidic residues" evidence="4">
    <location>
        <begin position="20"/>
        <end position="31"/>
    </location>
</feature>
<keyword evidence="6" id="KW-1185">Reference proteome</keyword>
<reference evidence="5 6" key="1">
    <citation type="submission" date="2020-04" db="EMBL/GenBank/DDBJ databases">
        <authorList>
            <person name="Alioto T."/>
            <person name="Alioto T."/>
            <person name="Gomez Garrido J."/>
        </authorList>
    </citation>
    <scope>NUCLEOTIDE SEQUENCE [LARGE SCALE GENOMIC DNA]</scope>
</reference>
<evidence type="ECO:0000256" key="2">
    <source>
        <dbReference type="ARBA" id="ARBA00009127"/>
    </source>
</evidence>
<dbReference type="PANTHER" id="PTHR10009">
    <property type="entry name" value="PROTEIN YELLOW-RELATED"/>
    <property type="match status" value="1"/>
</dbReference>
<keyword evidence="3" id="KW-0964">Secreted</keyword>
<organism evidence="5 6">
    <name type="scientific">Cloeon dipterum</name>
    <dbReference type="NCBI Taxonomy" id="197152"/>
    <lineage>
        <taxon>Eukaryota</taxon>
        <taxon>Metazoa</taxon>
        <taxon>Ecdysozoa</taxon>
        <taxon>Arthropoda</taxon>
        <taxon>Hexapoda</taxon>
        <taxon>Insecta</taxon>
        <taxon>Pterygota</taxon>
        <taxon>Palaeoptera</taxon>
        <taxon>Ephemeroptera</taxon>
        <taxon>Pisciforma</taxon>
        <taxon>Baetidae</taxon>
        <taxon>Cloeon</taxon>
    </lineage>
</organism>
<evidence type="ECO:0000313" key="6">
    <source>
        <dbReference type="Proteomes" id="UP000494165"/>
    </source>
</evidence>
<evidence type="ECO:0000256" key="1">
    <source>
        <dbReference type="ARBA" id="ARBA00004613"/>
    </source>
</evidence>
<dbReference type="InterPro" id="IPR017996">
    <property type="entry name" value="MRJP/yellow-related"/>
</dbReference>
<evidence type="ECO:0000313" key="5">
    <source>
        <dbReference type="EMBL" id="CAB3382134.1"/>
    </source>
</evidence>
<dbReference type="SUPFAM" id="SSF63829">
    <property type="entry name" value="Calcium-dependent phosphotriesterase"/>
    <property type="match status" value="1"/>
</dbReference>
<comment type="similarity">
    <text evidence="2">Belongs to the major royal jelly protein family.</text>
</comment>
<dbReference type="InterPro" id="IPR011042">
    <property type="entry name" value="6-blade_b-propeller_TolB-like"/>
</dbReference>
<dbReference type="GO" id="GO:0005576">
    <property type="term" value="C:extracellular region"/>
    <property type="evidence" value="ECO:0007669"/>
    <property type="project" value="UniProtKB-SubCell"/>
</dbReference>
<name>A0A8S1DHS2_9INSE</name>
<evidence type="ECO:0008006" key="7">
    <source>
        <dbReference type="Google" id="ProtNLM"/>
    </source>
</evidence>
<protein>
    <recommendedName>
        <fullName evidence="7">Bee-milk protein</fullName>
    </recommendedName>
</protein>
<comment type="caution">
    <text evidence="5">The sequence shown here is derived from an EMBL/GenBank/DDBJ whole genome shotgun (WGS) entry which is preliminary data.</text>
</comment>
<comment type="subcellular location">
    <subcellularLocation>
        <location evidence="1">Secreted</location>
    </subcellularLocation>
</comment>
<proteinExistence type="inferred from homology"/>
<dbReference type="Gene3D" id="2.120.10.30">
    <property type="entry name" value="TolB, C-terminal domain"/>
    <property type="match status" value="1"/>
</dbReference>
<dbReference type="OrthoDB" id="9977471at2759"/>
<dbReference type="Proteomes" id="UP000494165">
    <property type="component" value="Unassembled WGS sequence"/>
</dbReference>
<evidence type="ECO:0000256" key="3">
    <source>
        <dbReference type="ARBA" id="ARBA00022525"/>
    </source>
</evidence>
<accession>A0A8S1DHS2</accession>
<dbReference type="Pfam" id="PF03022">
    <property type="entry name" value="MRJP"/>
    <property type="match status" value="2"/>
</dbReference>
<dbReference type="AlphaFoldDB" id="A0A8S1DHS2"/>